<accession>A0A289ZUC4</accession>
<dbReference type="SUPFAM" id="SSF55729">
    <property type="entry name" value="Acyl-CoA N-acyltransferases (Nat)"/>
    <property type="match status" value="1"/>
</dbReference>
<proteinExistence type="predicted"/>
<dbReference type="CDD" id="cd04301">
    <property type="entry name" value="NAT_SF"/>
    <property type="match status" value="1"/>
</dbReference>
<name>A0A289ZUC4_9CAUD</name>
<organism evidence="2 3">
    <name type="scientific">Serratia phage vB_SmaM_ 2050HW</name>
    <dbReference type="NCBI Taxonomy" id="2024252"/>
    <lineage>
        <taxon>Viruses</taxon>
        <taxon>Duplodnaviria</taxon>
        <taxon>Heunggongvirae</taxon>
        <taxon>Uroviricota</taxon>
        <taxon>Caudoviricetes</taxon>
        <taxon>Chimalliviridae</taxon>
        <taxon>Moabitevirus</taxon>
        <taxon>Moabitevirus mv2050HW</taxon>
    </lineage>
</organism>
<reference evidence="3" key="1">
    <citation type="submission" date="2017-06" db="EMBL/GenBank/DDBJ databases">
        <authorList>
            <person name="Zhao X."/>
        </authorList>
    </citation>
    <scope>NUCLEOTIDE SEQUENCE [LARGE SCALE GENOMIC DNA]</scope>
</reference>
<sequence length="163" mass="18716">MFDYVECNDANQFFILASENSLHLPRGIMMRTIRSAADEPDYSFKGVLVYANGKCCALGCITRKKPEAAYSLMLYVKTWLRGMGIGYELVRQLIKAAEGRRVFCFPWDSRSVIFYRKCVDKEIVTLDNFQAYERRLVSDESLQWTLGSGDNNGNRKGVEVQRI</sequence>
<dbReference type="InterPro" id="IPR016181">
    <property type="entry name" value="Acyl_CoA_acyltransferase"/>
</dbReference>
<dbReference type="Gene3D" id="3.40.630.30">
    <property type="match status" value="1"/>
</dbReference>
<dbReference type="Proteomes" id="UP000223363">
    <property type="component" value="Segment"/>
</dbReference>
<dbReference type="Pfam" id="PF00583">
    <property type="entry name" value="Acetyltransf_1"/>
    <property type="match status" value="1"/>
</dbReference>
<dbReference type="EMBL" id="MF285618">
    <property type="protein sequence ID" value="ATA65668.1"/>
    <property type="molecule type" value="Genomic_DNA"/>
</dbReference>
<evidence type="ECO:0000313" key="3">
    <source>
        <dbReference type="Proteomes" id="UP000223363"/>
    </source>
</evidence>
<keyword evidence="3" id="KW-1185">Reference proteome</keyword>
<evidence type="ECO:0000259" key="1">
    <source>
        <dbReference type="Pfam" id="PF00583"/>
    </source>
</evidence>
<dbReference type="InterPro" id="IPR000182">
    <property type="entry name" value="GNAT_dom"/>
</dbReference>
<dbReference type="GO" id="GO:0016747">
    <property type="term" value="F:acyltransferase activity, transferring groups other than amino-acyl groups"/>
    <property type="evidence" value="ECO:0007669"/>
    <property type="project" value="InterPro"/>
</dbReference>
<gene>
    <name evidence="2" type="ORF">2050HW_00333</name>
</gene>
<protein>
    <recommendedName>
        <fullName evidence="1">N-acetyltransferase domain-containing protein</fullName>
    </recommendedName>
</protein>
<evidence type="ECO:0000313" key="2">
    <source>
        <dbReference type="EMBL" id="ATA65668.1"/>
    </source>
</evidence>
<feature type="domain" description="N-acetyltransferase" evidence="1">
    <location>
        <begin position="45"/>
        <end position="118"/>
    </location>
</feature>